<sequence>SPHTGGPPHDLSPVPGRTTVTQHDIKTTPGVTVCVPPYRFPEARRKTIREEVARMLQVRVIKESSSAVVPKLCLPASDNTIKRRMSEDIEQHLTEKLQASGRFSLQIDESTDISGAAQLLANVRYVDGDSIKETFFFCKEMASHTTGEEIFKVTDNYLKENNLCWSMCVSLSRDGAACMTGRVRGFIAKVKAQNPQIVTNHCILHREALVAKTMPPELTEVLNQAVQMVNYFKSRPLKSRLFSQLCAEMGADHQSLILHTEERWLSRGKVLSRFYELREELLEFSREHAVPHKDRLADKSLCARLAYLADIFEHLNELNAKLQGRNENILSSTDKILGFMGKLTLWREALEQGSMNMFPLASAAPQAASERAIYAEHLQTLKERFERYFPRVADIEDNDWIRDPFNQESESSTEKLTMKEREESTELRADRTLKQKFSELTLHQFWLVCASEYPTISHHAIDQLLHFPTTYLCELAFSTFVYMKNKTRSWLSVEQDLRVALSSVPPRIKKICAPRQAHVSH</sequence>
<name>A0A8C5A7M1_GADMO</name>
<protein>
    <recommendedName>
        <fullName evidence="4">DUF4371 domain-containing protein</fullName>
    </recommendedName>
</protein>
<proteinExistence type="predicted"/>
<dbReference type="SUPFAM" id="SSF56672">
    <property type="entry name" value="DNA/RNA polymerases"/>
    <property type="match status" value="1"/>
</dbReference>
<dbReference type="Gene3D" id="3.10.10.10">
    <property type="entry name" value="HIV Type 1 Reverse Transcriptase, subunit A, domain 1"/>
    <property type="match status" value="1"/>
</dbReference>
<evidence type="ECO:0000256" key="1">
    <source>
        <dbReference type="SAM" id="MobiDB-lite"/>
    </source>
</evidence>
<evidence type="ECO:0000313" key="3">
    <source>
        <dbReference type="Proteomes" id="UP000694546"/>
    </source>
</evidence>
<accession>A0A8C5A7M1</accession>
<reference evidence="2" key="1">
    <citation type="submission" date="2025-08" db="UniProtKB">
        <authorList>
            <consortium name="Ensembl"/>
        </authorList>
    </citation>
    <scope>IDENTIFICATION</scope>
</reference>
<evidence type="ECO:0008006" key="4">
    <source>
        <dbReference type="Google" id="ProtNLM"/>
    </source>
</evidence>
<feature type="compositionally biased region" description="Basic and acidic residues" evidence="1">
    <location>
        <begin position="412"/>
        <end position="423"/>
    </location>
</feature>
<reference evidence="2" key="2">
    <citation type="submission" date="2025-09" db="UniProtKB">
        <authorList>
            <consortium name="Ensembl"/>
        </authorList>
    </citation>
    <scope>IDENTIFICATION</scope>
</reference>
<dbReference type="SUPFAM" id="SSF53098">
    <property type="entry name" value="Ribonuclease H-like"/>
    <property type="match status" value="1"/>
</dbReference>
<keyword evidence="3" id="KW-1185">Reference proteome</keyword>
<dbReference type="Ensembl" id="ENSGMOT00000030377.1">
    <property type="protein sequence ID" value="ENSGMOP00000028138.1"/>
    <property type="gene ID" value="ENSGMOG00000036798.1"/>
</dbReference>
<dbReference type="InterPro" id="IPR043502">
    <property type="entry name" value="DNA/RNA_pol_sf"/>
</dbReference>
<dbReference type="AlphaFoldDB" id="A0A8C5A7M1"/>
<dbReference type="Proteomes" id="UP000694546">
    <property type="component" value="Chromosome 16"/>
</dbReference>
<dbReference type="InterPro" id="IPR012337">
    <property type="entry name" value="RNaseH-like_sf"/>
</dbReference>
<dbReference type="GeneTree" id="ENSGT00940000160436"/>
<dbReference type="PANTHER" id="PTHR45913">
    <property type="entry name" value="EPM2A-INTERACTING PROTEIN 1"/>
    <property type="match status" value="1"/>
</dbReference>
<dbReference type="PANTHER" id="PTHR45913:SF19">
    <property type="entry name" value="LOW QUALITY PROTEIN: ZINC FINGER BED DOMAIN-CONTAINING PROTEIN 5-LIKE"/>
    <property type="match status" value="1"/>
</dbReference>
<organism evidence="2 3">
    <name type="scientific">Gadus morhua</name>
    <name type="common">Atlantic cod</name>
    <dbReference type="NCBI Taxonomy" id="8049"/>
    <lineage>
        <taxon>Eukaryota</taxon>
        <taxon>Metazoa</taxon>
        <taxon>Chordata</taxon>
        <taxon>Craniata</taxon>
        <taxon>Vertebrata</taxon>
        <taxon>Euteleostomi</taxon>
        <taxon>Actinopterygii</taxon>
        <taxon>Neopterygii</taxon>
        <taxon>Teleostei</taxon>
        <taxon>Neoteleostei</taxon>
        <taxon>Acanthomorphata</taxon>
        <taxon>Zeiogadaria</taxon>
        <taxon>Gadariae</taxon>
        <taxon>Gadiformes</taxon>
        <taxon>Gadoidei</taxon>
        <taxon>Gadidae</taxon>
        <taxon>Gadus</taxon>
    </lineage>
</organism>
<evidence type="ECO:0000313" key="2">
    <source>
        <dbReference type="Ensembl" id="ENSGMOP00000028138.1"/>
    </source>
</evidence>
<dbReference type="OMA" id="VCASEYP"/>
<feature type="region of interest" description="Disordered" evidence="1">
    <location>
        <begin position="404"/>
        <end position="423"/>
    </location>
</feature>